<keyword evidence="1" id="KW-0732">Signal</keyword>
<dbReference type="InterPro" id="IPR011009">
    <property type="entry name" value="Kinase-like_dom_sf"/>
</dbReference>
<dbReference type="Pfam" id="PF01636">
    <property type="entry name" value="APH"/>
    <property type="match status" value="1"/>
</dbReference>
<dbReference type="STRING" id="154538.A0A1M2VRD2"/>
<sequence>MLLATLFELVLEVLRCIQGRRFYARINDLPFGLVLKTTSTMFRGTAQEGEIIRFVQRHTSIPTPRVVASTTGYSHHYLLMHKADGTVLERVWPTLEPAQRARIVAQLRSFMAQLRSIPSPHGRAVWALNGAPLRDARITGEGPVGPFANEDAFNDRLLKTTAPYVKRATLSEFRSRLRGDHPIVFTHGDIAPRNIMADGDNIVALLDWEQAGWYPAHWEMVKAMWCPPYPEAAGDLWMEVVKDMFEEDYEAEWLVERDLSERIVGPI</sequence>
<dbReference type="CDD" id="cd05120">
    <property type="entry name" value="APH_ChoK_like"/>
    <property type="match status" value="1"/>
</dbReference>
<gene>
    <name evidence="3" type="ORF">TRAPUB_13269</name>
</gene>
<dbReference type="InterPro" id="IPR051678">
    <property type="entry name" value="AGP_Transferase"/>
</dbReference>
<accession>A0A1M2VRD2</accession>
<dbReference type="InterPro" id="IPR002575">
    <property type="entry name" value="Aminoglycoside_PTrfase"/>
</dbReference>
<feature type="signal peptide" evidence="1">
    <location>
        <begin position="1"/>
        <end position="19"/>
    </location>
</feature>
<dbReference type="Proteomes" id="UP000184267">
    <property type="component" value="Unassembled WGS sequence"/>
</dbReference>
<reference evidence="3 4" key="1">
    <citation type="submission" date="2016-10" db="EMBL/GenBank/DDBJ databases">
        <title>Genome sequence of the basidiomycete white-rot fungus Trametes pubescens.</title>
        <authorList>
            <person name="Makela M.R."/>
            <person name="Granchi Z."/>
            <person name="Peng M."/>
            <person name="De Vries R.P."/>
            <person name="Grigoriev I."/>
            <person name="Riley R."/>
            <person name="Hilden K."/>
        </authorList>
    </citation>
    <scope>NUCLEOTIDE SEQUENCE [LARGE SCALE GENOMIC DNA]</scope>
    <source>
        <strain evidence="3 4">FBCC735</strain>
    </source>
</reference>
<evidence type="ECO:0000313" key="3">
    <source>
        <dbReference type="EMBL" id="OJT10164.1"/>
    </source>
</evidence>
<proteinExistence type="predicted"/>
<name>A0A1M2VRD2_TRAPU</name>
<comment type="caution">
    <text evidence="3">The sequence shown here is derived from an EMBL/GenBank/DDBJ whole genome shotgun (WGS) entry which is preliminary data.</text>
</comment>
<protein>
    <recommendedName>
        <fullName evidence="2">Aminoglycoside phosphotransferase domain-containing protein</fullName>
    </recommendedName>
</protein>
<evidence type="ECO:0000256" key="1">
    <source>
        <dbReference type="SAM" id="SignalP"/>
    </source>
</evidence>
<dbReference type="OMA" id="FIGCIDG"/>
<feature type="domain" description="Aminoglycoside phosphotransferase" evidence="2">
    <location>
        <begin position="33"/>
        <end position="232"/>
    </location>
</feature>
<dbReference type="AlphaFoldDB" id="A0A1M2VRD2"/>
<evidence type="ECO:0000313" key="4">
    <source>
        <dbReference type="Proteomes" id="UP000184267"/>
    </source>
</evidence>
<dbReference type="OrthoDB" id="5404599at2759"/>
<dbReference type="PANTHER" id="PTHR21310:SF48">
    <property type="entry name" value="AMINOGLYCOSIDE PHOSPHOTRANSFERASE DOMAIN-CONTAINING PROTEIN"/>
    <property type="match status" value="1"/>
</dbReference>
<dbReference type="EMBL" id="MNAD01000803">
    <property type="protein sequence ID" value="OJT10164.1"/>
    <property type="molecule type" value="Genomic_DNA"/>
</dbReference>
<dbReference type="Gene3D" id="3.90.1200.10">
    <property type="match status" value="1"/>
</dbReference>
<dbReference type="SUPFAM" id="SSF56112">
    <property type="entry name" value="Protein kinase-like (PK-like)"/>
    <property type="match status" value="1"/>
</dbReference>
<dbReference type="PANTHER" id="PTHR21310">
    <property type="entry name" value="AMINOGLYCOSIDE PHOSPHOTRANSFERASE-RELATED-RELATED"/>
    <property type="match status" value="1"/>
</dbReference>
<organism evidence="3 4">
    <name type="scientific">Trametes pubescens</name>
    <name type="common">White-rot fungus</name>
    <dbReference type="NCBI Taxonomy" id="154538"/>
    <lineage>
        <taxon>Eukaryota</taxon>
        <taxon>Fungi</taxon>
        <taxon>Dikarya</taxon>
        <taxon>Basidiomycota</taxon>
        <taxon>Agaricomycotina</taxon>
        <taxon>Agaricomycetes</taxon>
        <taxon>Polyporales</taxon>
        <taxon>Polyporaceae</taxon>
        <taxon>Trametes</taxon>
    </lineage>
</organism>
<keyword evidence="4" id="KW-1185">Reference proteome</keyword>
<evidence type="ECO:0000259" key="2">
    <source>
        <dbReference type="Pfam" id="PF01636"/>
    </source>
</evidence>
<feature type="chain" id="PRO_5012273570" description="Aminoglycoside phosphotransferase domain-containing protein" evidence="1">
    <location>
        <begin position="20"/>
        <end position="267"/>
    </location>
</feature>